<comment type="caution">
    <text evidence="2">The sequence shown here is derived from an EMBL/GenBank/DDBJ whole genome shotgun (WGS) entry which is preliminary data.</text>
</comment>
<evidence type="ECO:0000256" key="1">
    <source>
        <dbReference type="SAM" id="MobiDB-lite"/>
    </source>
</evidence>
<feature type="region of interest" description="Disordered" evidence="1">
    <location>
        <begin position="167"/>
        <end position="194"/>
    </location>
</feature>
<sequence>METKNLTNSTKTTQKPHQKKFREEIPKQLDINNVYNPKYDVTKLMSTRRKLCASKNPPRPPNSYFLMKNCYMLELRAIGLRYTMPELCIQSKQLWKEAPKEVKDRYAKIQSKAHSIHNELYPQYKFRPRKRKTFKMRVFPHECAANITTFSSTNYLKKPASQLDNYSSVESEVGSPPLSNSSDSPKTNYSSTPTFSDPLKYSPPFSNKFGQSYIDNDLTTFSFSSEEFNESIESFGSSLDFAQNFQPLQCSYPYDPNEILIVPIGINNISFDPEPCFNPIENNENNGYEFFPFH</sequence>
<dbReference type="Gene3D" id="1.10.30.10">
    <property type="entry name" value="High mobility group box domain"/>
    <property type="match status" value="1"/>
</dbReference>
<protein>
    <recommendedName>
        <fullName evidence="4">HMG box domain-containing protein</fullName>
    </recommendedName>
</protein>
<proteinExistence type="predicted"/>
<name>A0A397IK11_9GLOM</name>
<feature type="region of interest" description="Disordered" evidence="1">
    <location>
        <begin position="1"/>
        <end position="23"/>
    </location>
</feature>
<evidence type="ECO:0000313" key="3">
    <source>
        <dbReference type="Proteomes" id="UP000266861"/>
    </source>
</evidence>
<gene>
    <name evidence="2" type="ORF">Glove_217g111</name>
</gene>
<organism evidence="2 3">
    <name type="scientific">Diversispora epigaea</name>
    <dbReference type="NCBI Taxonomy" id="1348612"/>
    <lineage>
        <taxon>Eukaryota</taxon>
        <taxon>Fungi</taxon>
        <taxon>Fungi incertae sedis</taxon>
        <taxon>Mucoromycota</taxon>
        <taxon>Glomeromycotina</taxon>
        <taxon>Glomeromycetes</taxon>
        <taxon>Diversisporales</taxon>
        <taxon>Diversisporaceae</taxon>
        <taxon>Diversispora</taxon>
    </lineage>
</organism>
<accession>A0A397IK11</accession>
<dbReference type="AlphaFoldDB" id="A0A397IK11"/>
<evidence type="ECO:0008006" key="4">
    <source>
        <dbReference type="Google" id="ProtNLM"/>
    </source>
</evidence>
<dbReference type="STRING" id="1348612.A0A397IK11"/>
<dbReference type="InterPro" id="IPR036910">
    <property type="entry name" value="HMG_box_dom_sf"/>
</dbReference>
<keyword evidence="3" id="KW-1185">Reference proteome</keyword>
<reference evidence="2 3" key="1">
    <citation type="submission" date="2018-08" db="EMBL/GenBank/DDBJ databases">
        <title>Genome and evolution of the arbuscular mycorrhizal fungus Diversispora epigaea (formerly Glomus versiforme) and its bacterial endosymbionts.</title>
        <authorList>
            <person name="Sun X."/>
            <person name="Fei Z."/>
            <person name="Harrison M."/>
        </authorList>
    </citation>
    <scope>NUCLEOTIDE SEQUENCE [LARGE SCALE GENOMIC DNA]</scope>
    <source>
        <strain evidence="2 3">IT104</strain>
    </source>
</reference>
<dbReference type="OrthoDB" id="6247875at2759"/>
<feature type="compositionally biased region" description="Polar residues" evidence="1">
    <location>
        <begin position="177"/>
        <end position="194"/>
    </location>
</feature>
<dbReference type="Proteomes" id="UP000266861">
    <property type="component" value="Unassembled WGS sequence"/>
</dbReference>
<dbReference type="EMBL" id="PQFF01000202">
    <property type="protein sequence ID" value="RHZ75202.1"/>
    <property type="molecule type" value="Genomic_DNA"/>
</dbReference>
<feature type="compositionally biased region" description="Polar residues" evidence="1">
    <location>
        <begin position="1"/>
        <end position="13"/>
    </location>
</feature>
<evidence type="ECO:0000313" key="2">
    <source>
        <dbReference type="EMBL" id="RHZ75202.1"/>
    </source>
</evidence>
<dbReference type="SUPFAM" id="SSF47095">
    <property type="entry name" value="HMG-box"/>
    <property type="match status" value="1"/>
</dbReference>